<evidence type="ECO:0000313" key="2">
    <source>
        <dbReference type="Proteomes" id="UP000216207"/>
    </source>
</evidence>
<proteinExistence type="predicted"/>
<gene>
    <name evidence="1" type="ORF">CHH72_22360</name>
</gene>
<comment type="caution">
    <text evidence="1">The sequence shown here is derived from an EMBL/GenBank/DDBJ whole genome shotgun (WGS) entry which is preliminary data.</text>
</comment>
<evidence type="ECO:0008006" key="3">
    <source>
        <dbReference type="Google" id="ProtNLM"/>
    </source>
</evidence>
<dbReference type="RefSeq" id="WP_095327466.1">
    <property type="nucleotide sequence ID" value="NZ_NPCC01000060.1"/>
</dbReference>
<dbReference type="AlphaFoldDB" id="A0A268NT29"/>
<dbReference type="InterPro" id="IPR027417">
    <property type="entry name" value="P-loop_NTPase"/>
</dbReference>
<reference evidence="1 2" key="1">
    <citation type="submission" date="2017-07" db="EMBL/GenBank/DDBJ databases">
        <title>Isolation and whole genome analysis of endospore-forming bacteria from heroin.</title>
        <authorList>
            <person name="Kalinowski J."/>
            <person name="Ahrens B."/>
            <person name="Al-Dilaimi A."/>
            <person name="Winkler A."/>
            <person name="Wibberg D."/>
            <person name="Schleenbecker U."/>
            <person name="Ruckert C."/>
            <person name="Wolfel R."/>
            <person name="Grass G."/>
        </authorList>
    </citation>
    <scope>NUCLEOTIDE SEQUENCE [LARGE SCALE GENOMIC DNA]</scope>
    <source>
        <strain evidence="1 2">7539</strain>
    </source>
</reference>
<protein>
    <recommendedName>
        <fullName evidence="3">Zona occludens toxin N-terminal domain-containing protein</fullName>
    </recommendedName>
</protein>
<dbReference type="SUPFAM" id="SSF52540">
    <property type="entry name" value="P-loop containing nucleoside triphosphate hydrolases"/>
    <property type="match status" value="1"/>
</dbReference>
<dbReference type="Proteomes" id="UP000216207">
    <property type="component" value="Unassembled WGS sequence"/>
</dbReference>
<organism evidence="1 2">
    <name type="scientific">Shouchella clausii</name>
    <name type="common">Alkalihalobacillus clausii</name>
    <dbReference type="NCBI Taxonomy" id="79880"/>
    <lineage>
        <taxon>Bacteria</taxon>
        <taxon>Bacillati</taxon>
        <taxon>Bacillota</taxon>
        <taxon>Bacilli</taxon>
        <taxon>Bacillales</taxon>
        <taxon>Bacillaceae</taxon>
        <taxon>Shouchella</taxon>
    </lineage>
</organism>
<dbReference type="Gene3D" id="3.40.50.300">
    <property type="entry name" value="P-loop containing nucleotide triphosphate hydrolases"/>
    <property type="match status" value="1"/>
</dbReference>
<evidence type="ECO:0000313" key="1">
    <source>
        <dbReference type="EMBL" id="PAE86657.1"/>
    </source>
</evidence>
<accession>A0A268NT29</accession>
<sequence length="198" mass="23006">MNVIMLDGIMGSGKTLGASILAKDLQQQTGCTLYSNFGLKGSKSFTHLNDFIDVCRQPSSVIVLDESHVDLDSRNFNLNSVKFFNTIVFYLRKMRCTLMLTSPLFRNIDTRVQGVTNVYVPVKKNKTHYIYPFYDWQTLRFCKEKRIRKEYAHAIASEIMDTYAIVTPLEYPATRDEFNKLLEELKNENKKYHMQFAT</sequence>
<dbReference type="EMBL" id="NPCC01000060">
    <property type="protein sequence ID" value="PAE86657.1"/>
    <property type="molecule type" value="Genomic_DNA"/>
</dbReference>
<name>A0A268NT29_SHOCL</name>